<feature type="active site" description="Charge relay system" evidence="3">
    <location>
        <position position="438"/>
    </location>
</feature>
<dbReference type="RefSeq" id="WP_138688600.1">
    <property type="nucleotide sequence ID" value="NZ_JBHSAZ010000107.1"/>
</dbReference>
<dbReference type="OrthoDB" id="4308422at2"/>
<dbReference type="EMBL" id="VCKX01000012">
    <property type="protein sequence ID" value="TMR37997.1"/>
    <property type="molecule type" value="Genomic_DNA"/>
</dbReference>
<feature type="domain" description="Carboxylesterase type B" evidence="6">
    <location>
        <begin position="5"/>
        <end position="521"/>
    </location>
</feature>
<dbReference type="Pfam" id="PF00135">
    <property type="entry name" value="COesterase"/>
    <property type="match status" value="1"/>
</dbReference>
<dbReference type="InterPro" id="IPR002018">
    <property type="entry name" value="CarbesteraseB"/>
</dbReference>
<evidence type="ECO:0000313" key="8">
    <source>
        <dbReference type="Proteomes" id="UP000306628"/>
    </source>
</evidence>
<evidence type="ECO:0000256" key="2">
    <source>
        <dbReference type="ARBA" id="ARBA00022801"/>
    </source>
</evidence>
<comment type="similarity">
    <text evidence="1 4">Belongs to the type-B carboxylesterase/lipase family.</text>
</comment>
<feature type="active site" description="Charge relay system" evidence="3">
    <location>
        <position position="325"/>
    </location>
</feature>
<dbReference type="InterPro" id="IPR029058">
    <property type="entry name" value="AB_hydrolase_fold"/>
</dbReference>
<dbReference type="PROSITE" id="PS00941">
    <property type="entry name" value="CARBOXYLESTERASE_B_2"/>
    <property type="match status" value="1"/>
</dbReference>
<keyword evidence="8" id="KW-1185">Reference proteome</keyword>
<evidence type="ECO:0000259" key="6">
    <source>
        <dbReference type="Pfam" id="PF00135"/>
    </source>
</evidence>
<proteinExistence type="inferred from homology"/>
<dbReference type="PRINTS" id="PR00878">
    <property type="entry name" value="CHOLNESTRASE"/>
</dbReference>
<reference evidence="7 8" key="1">
    <citation type="submission" date="2019-05" db="EMBL/GenBank/DDBJ databases">
        <title>Draft genome sequence of Nonomuraea zeae DSM 100528.</title>
        <authorList>
            <person name="Saricaoglu S."/>
            <person name="Isik K."/>
        </authorList>
    </citation>
    <scope>NUCLEOTIDE SEQUENCE [LARGE SCALE GENOMIC DNA]</scope>
    <source>
        <strain evidence="7 8">DSM 100528</strain>
    </source>
</reference>
<sequence>MRHPVETESGLVEGVPGRDPSVTVFRGVPYAAPPVGESRWRPPRPAPPWPGVRRAATFGPMCPQAPDGGAGGAGLPMSEDCLYLNVWTRAAGAGERRPVLVWIHGGGFRTGTGASPRYDGESLARAGLVVITFNYRLGALGFLATPELSEESGHRASGNYGLLDCLAVLRWVRRNVSGFGGDPGRVTIAGQSAGAGTVNFLAMSPLAAGLFHRAVAQSHARHCRDPELRYLATSYRTLAEAELAGARYARERGAPTPALLRSLPWQRLVDGDDAVDAAVETCGPAKPPLFRPVVDGRVIPAGYEETYAEGRQNAVCYLAGNNLDESGAVPESMFTAYRAAGTKTWRPGMPPVHVTLDGYLAAARRRFGALAGEFLRLYPAGTDDEAARAHCASVRDNARVSTFLWAADWSRRARRPVYTYFWTHAAPARGQDPRRAAHGSEIEFVFGNVGGAPEGGGPGDGGPGDGGPGDGGAGWTGGDRRIAEIMSAYWANYSATGDPNGPGLPRWPAFSPDSATVMELGGGFGPIPVADPARLKFWKRFFRTEEAW</sequence>
<dbReference type="Proteomes" id="UP000306628">
    <property type="component" value="Unassembled WGS sequence"/>
</dbReference>
<evidence type="ECO:0000256" key="4">
    <source>
        <dbReference type="RuleBase" id="RU361235"/>
    </source>
</evidence>
<name>A0A5S4GYM4_9ACTN</name>
<evidence type="ECO:0000313" key="7">
    <source>
        <dbReference type="EMBL" id="TMR37997.1"/>
    </source>
</evidence>
<feature type="active site" description="Acyl-ester intermediate" evidence="3">
    <location>
        <position position="192"/>
    </location>
</feature>
<accession>A0A5S4GYM4</accession>
<evidence type="ECO:0000256" key="1">
    <source>
        <dbReference type="ARBA" id="ARBA00005964"/>
    </source>
</evidence>
<dbReference type="Gene3D" id="3.40.50.1820">
    <property type="entry name" value="alpha/beta hydrolase"/>
    <property type="match status" value="1"/>
</dbReference>
<dbReference type="GO" id="GO:0004104">
    <property type="term" value="F:cholinesterase activity"/>
    <property type="evidence" value="ECO:0007669"/>
    <property type="project" value="InterPro"/>
</dbReference>
<dbReference type="InterPro" id="IPR019819">
    <property type="entry name" value="Carboxylesterase_B_CS"/>
</dbReference>
<dbReference type="AlphaFoldDB" id="A0A5S4GYM4"/>
<feature type="region of interest" description="Disordered" evidence="5">
    <location>
        <begin position="449"/>
        <end position="477"/>
    </location>
</feature>
<keyword evidence="2 4" id="KW-0378">Hydrolase</keyword>
<dbReference type="InterPro" id="IPR050309">
    <property type="entry name" value="Type-B_Carboxylest/Lipase"/>
</dbReference>
<dbReference type="EC" id="3.1.1.-" evidence="4"/>
<dbReference type="InterPro" id="IPR000997">
    <property type="entry name" value="Cholinesterase"/>
</dbReference>
<evidence type="ECO:0000256" key="3">
    <source>
        <dbReference type="PIRSR" id="PIRSR600997-1"/>
    </source>
</evidence>
<organism evidence="7 8">
    <name type="scientific">Nonomuraea zeae</name>
    <dbReference type="NCBI Taxonomy" id="1642303"/>
    <lineage>
        <taxon>Bacteria</taxon>
        <taxon>Bacillati</taxon>
        <taxon>Actinomycetota</taxon>
        <taxon>Actinomycetes</taxon>
        <taxon>Streptosporangiales</taxon>
        <taxon>Streptosporangiaceae</taxon>
        <taxon>Nonomuraea</taxon>
    </lineage>
</organism>
<dbReference type="SUPFAM" id="SSF53474">
    <property type="entry name" value="alpha/beta-Hydrolases"/>
    <property type="match status" value="1"/>
</dbReference>
<dbReference type="PANTHER" id="PTHR11559">
    <property type="entry name" value="CARBOXYLESTERASE"/>
    <property type="match status" value="1"/>
</dbReference>
<gene>
    <name evidence="7" type="ORF">ETD85_06005</name>
</gene>
<protein>
    <recommendedName>
        <fullName evidence="4">Carboxylic ester hydrolase</fullName>
        <ecNumber evidence="4">3.1.1.-</ecNumber>
    </recommendedName>
</protein>
<dbReference type="InterPro" id="IPR019826">
    <property type="entry name" value="Carboxylesterase_B_AS"/>
</dbReference>
<dbReference type="PROSITE" id="PS00122">
    <property type="entry name" value="CARBOXYLESTERASE_B_1"/>
    <property type="match status" value="1"/>
</dbReference>
<comment type="caution">
    <text evidence="7">The sequence shown here is derived from an EMBL/GenBank/DDBJ whole genome shotgun (WGS) entry which is preliminary data.</text>
</comment>
<evidence type="ECO:0000256" key="5">
    <source>
        <dbReference type="SAM" id="MobiDB-lite"/>
    </source>
</evidence>